<dbReference type="SUPFAM" id="SSF51182">
    <property type="entry name" value="RmlC-like cupins"/>
    <property type="match status" value="1"/>
</dbReference>
<dbReference type="InterPro" id="IPR052044">
    <property type="entry name" value="PKS_Associated_Protein"/>
</dbReference>
<dbReference type="Proteomes" id="UP001209681">
    <property type="component" value="Unassembled WGS sequence"/>
</dbReference>
<reference evidence="2 3" key="1">
    <citation type="submission" date="2022-11" db="EMBL/GenBank/DDBJ databases">
        <title>Desulfobotulus tamanensis H1 sp. nov. - anaerobic, alkaliphilic, sulphate reducing bacterium isolated from terrestrial mud volcano.</title>
        <authorList>
            <person name="Frolova A."/>
            <person name="Merkel A.Y."/>
            <person name="Slobodkin A.I."/>
        </authorList>
    </citation>
    <scope>NUCLEOTIDE SEQUENCE [LARGE SCALE GENOMIC DNA]</scope>
    <source>
        <strain evidence="2 3">H1</strain>
    </source>
</reference>
<dbReference type="RefSeq" id="WP_265425171.1">
    <property type="nucleotide sequence ID" value="NZ_JAPFPW010000010.1"/>
</dbReference>
<dbReference type="EMBL" id="JAPFPW010000010">
    <property type="protein sequence ID" value="MCW7754252.1"/>
    <property type="molecule type" value="Genomic_DNA"/>
</dbReference>
<evidence type="ECO:0000313" key="2">
    <source>
        <dbReference type="EMBL" id="MCW7754252.1"/>
    </source>
</evidence>
<feature type="domain" description="Cupin type-2" evidence="1">
    <location>
        <begin position="39"/>
        <end position="108"/>
    </location>
</feature>
<name>A0ABT3N9W1_9BACT</name>
<dbReference type="InterPro" id="IPR011051">
    <property type="entry name" value="RmlC_Cupin_sf"/>
</dbReference>
<dbReference type="PANTHER" id="PTHR36114:SF8">
    <property type="entry name" value="CUPIN TYPE-1 DOMAIN-CONTAINING PROTEIN"/>
    <property type="match status" value="1"/>
</dbReference>
<organism evidence="2 3">
    <name type="scientific">Desulfobotulus pelophilus</name>
    <dbReference type="NCBI Taxonomy" id="2823377"/>
    <lineage>
        <taxon>Bacteria</taxon>
        <taxon>Pseudomonadati</taxon>
        <taxon>Thermodesulfobacteriota</taxon>
        <taxon>Desulfobacteria</taxon>
        <taxon>Desulfobacterales</taxon>
        <taxon>Desulfobacteraceae</taxon>
        <taxon>Desulfobotulus</taxon>
    </lineage>
</organism>
<dbReference type="CDD" id="cd02214">
    <property type="entry name" value="cupin_MJ1618"/>
    <property type="match status" value="1"/>
</dbReference>
<keyword evidence="3" id="KW-1185">Reference proteome</keyword>
<dbReference type="InterPro" id="IPR013096">
    <property type="entry name" value="Cupin_2"/>
</dbReference>
<accession>A0ABT3N9W1</accession>
<dbReference type="Pfam" id="PF07883">
    <property type="entry name" value="Cupin_2"/>
    <property type="match status" value="1"/>
</dbReference>
<evidence type="ECO:0000259" key="1">
    <source>
        <dbReference type="Pfam" id="PF07883"/>
    </source>
</evidence>
<comment type="caution">
    <text evidence="2">The sequence shown here is derived from an EMBL/GenBank/DDBJ whole genome shotgun (WGS) entry which is preliminary data.</text>
</comment>
<protein>
    <submittedName>
        <fullName evidence="2">Cupin domain-containing protein</fullName>
    </submittedName>
</protein>
<dbReference type="PANTHER" id="PTHR36114">
    <property type="entry name" value="16.7 KDA PROTEIN IN WHIE LOCUS"/>
    <property type="match status" value="1"/>
</dbReference>
<proteinExistence type="predicted"/>
<sequence length="123" mass="13725">MEEKVIAGKKTNPFYTREHCWVEELSNSASDPELSIARIRVAAGVTTELHRLKGTAERYLILSGRARMELGVQPAVEVGPDDVVLVPPGCSQRICNITTEDLIFLVVCTPRFRPEVYEALEEP</sequence>
<dbReference type="InterPro" id="IPR014710">
    <property type="entry name" value="RmlC-like_jellyroll"/>
</dbReference>
<evidence type="ECO:0000313" key="3">
    <source>
        <dbReference type="Proteomes" id="UP001209681"/>
    </source>
</evidence>
<dbReference type="Gene3D" id="2.60.120.10">
    <property type="entry name" value="Jelly Rolls"/>
    <property type="match status" value="1"/>
</dbReference>
<gene>
    <name evidence="2" type="ORF">OOT00_09660</name>
</gene>